<proteinExistence type="predicted"/>
<dbReference type="GeneID" id="135194438"/>
<sequence>MALVLRKAVLTKNVSLLKCIKGRQLATTNNKKHAAPILHNVMKRSLTKRVQKAAISVTKPKDIELQREIIKFDKITKCASCPSFVHARKEQSIASNLRKTASVLCLRKCRSLQTFLPNLMRIDIIQNRAASTNPTEKFADAAKALNSVCACPAACSCLPPPCNTPAKCLQYMTGYYYYPYGTWFCGPYHVSTGSCPVAGPVKPGGPCGPIVPCPGDPCGPICCTCKPLSCCGVCGVGGSLPTDNSNAHSNWQFRYANMYSPYTQTPFNPYPEYNSYSSYNSYMPYGYYNSFNGATPNFGPCINVPIVPVPIANQEVGSHQPITQQATTPAPKSAISWPLSKANINQDTKVSAYKTPVVNPPVNPSTNHPMTPPMSPPVNPSTNPPYTTNPTSKTTYPPSNLNSKPNLSKGNPYMKPRINARTLQPSNSIGICYFSTKFIRKYHKNGKVSLNIIPSDIRKKKSSNLNRVGKDSSVVRNKSINYWSLLGNEKDSKKS</sequence>
<organism evidence="2 3">
    <name type="scientific">Vanessa tameamea</name>
    <name type="common">Kamehameha butterfly</name>
    <dbReference type="NCBI Taxonomy" id="334116"/>
    <lineage>
        <taxon>Eukaryota</taxon>
        <taxon>Metazoa</taxon>
        <taxon>Ecdysozoa</taxon>
        <taxon>Arthropoda</taxon>
        <taxon>Hexapoda</taxon>
        <taxon>Insecta</taxon>
        <taxon>Pterygota</taxon>
        <taxon>Neoptera</taxon>
        <taxon>Endopterygota</taxon>
        <taxon>Lepidoptera</taxon>
        <taxon>Glossata</taxon>
        <taxon>Ditrysia</taxon>
        <taxon>Papilionoidea</taxon>
        <taxon>Nymphalidae</taxon>
        <taxon>Nymphalinae</taxon>
        <taxon>Vanessa</taxon>
    </lineage>
</organism>
<gene>
    <name evidence="3" type="primary">LOC135194438</name>
</gene>
<name>A0ABM4AXC9_VANTA</name>
<evidence type="ECO:0000313" key="2">
    <source>
        <dbReference type="Proteomes" id="UP001652626"/>
    </source>
</evidence>
<accession>A0ABM4AXC9</accession>
<keyword evidence="2" id="KW-1185">Reference proteome</keyword>
<protein>
    <submittedName>
        <fullName evidence="3">Uncharacterized protein LOC135194438 isoform X1</fullName>
    </submittedName>
</protein>
<feature type="compositionally biased region" description="Pro residues" evidence="1">
    <location>
        <begin position="370"/>
        <end position="383"/>
    </location>
</feature>
<feature type="compositionally biased region" description="Low complexity" evidence="1">
    <location>
        <begin position="384"/>
        <end position="400"/>
    </location>
</feature>
<evidence type="ECO:0000256" key="1">
    <source>
        <dbReference type="SAM" id="MobiDB-lite"/>
    </source>
</evidence>
<feature type="region of interest" description="Disordered" evidence="1">
    <location>
        <begin position="356"/>
        <end position="411"/>
    </location>
</feature>
<evidence type="ECO:0000313" key="3">
    <source>
        <dbReference type="RefSeq" id="XP_064075957.1"/>
    </source>
</evidence>
<reference evidence="3" key="1">
    <citation type="submission" date="2025-08" db="UniProtKB">
        <authorList>
            <consortium name="RefSeq"/>
        </authorList>
    </citation>
    <scope>IDENTIFICATION</scope>
    <source>
        <tissue evidence="3">Whole body</tissue>
    </source>
</reference>
<dbReference type="Proteomes" id="UP001652626">
    <property type="component" value="Chromosome 29"/>
</dbReference>
<dbReference type="RefSeq" id="XP_064075957.1">
    <property type="nucleotide sequence ID" value="XM_064219887.1"/>
</dbReference>